<dbReference type="AlphaFoldDB" id="A0A0P0CB90"/>
<proteinExistence type="predicted"/>
<dbReference type="Pfam" id="PF10677">
    <property type="entry name" value="DUF2490"/>
    <property type="match status" value="1"/>
</dbReference>
<dbReference type="InterPro" id="IPR019619">
    <property type="entry name" value="DUF2490"/>
</dbReference>
<evidence type="ECO:0000313" key="1">
    <source>
        <dbReference type="EMBL" id="ALI98883.1"/>
    </source>
</evidence>
<evidence type="ECO:0008006" key="3">
    <source>
        <dbReference type="Google" id="ProtNLM"/>
    </source>
</evidence>
<dbReference type="PATRIC" id="fig|512763.3.peg.1698"/>
<gene>
    <name evidence="1" type="ORF">DC20_07715</name>
</gene>
<name>A0A0P0CB90_9BACT</name>
<keyword evidence="2" id="KW-1185">Reference proteome</keyword>
<evidence type="ECO:0000313" key="2">
    <source>
        <dbReference type="Proteomes" id="UP000061382"/>
    </source>
</evidence>
<protein>
    <recommendedName>
        <fullName evidence="3">DUF2490 domain-containing protein</fullName>
    </recommendedName>
</protein>
<dbReference type="EMBL" id="CP012643">
    <property type="protein sequence ID" value="ALI98883.1"/>
    <property type="molecule type" value="Genomic_DNA"/>
</dbReference>
<organism evidence="1 2">
    <name type="scientific">Rufibacter tibetensis</name>
    <dbReference type="NCBI Taxonomy" id="512763"/>
    <lineage>
        <taxon>Bacteria</taxon>
        <taxon>Pseudomonadati</taxon>
        <taxon>Bacteroidota</taxon>
        <taxon>Cytophagia</taxon>
        <taxon>Cytophagales</taxon>
        <taxon>Hymenobacteraceae</taxon>
        <taxon>Rufibacter</taxon>
    </lineage>
</organism>
<accession>A0A0P0CB90</accession>
<dbReference type="Proteomes" id="UP000061382">
    <property type="component" value="Chromosome"/>
</dbReference>
<dbReference type="SUPFAM" id="SSF56935">
    <property type="entry name" value="Porins"/>
    <property type="match status" value="1"/>
</dbReference>
<sequence>MRGFEPRTCSAREVKKEKMKSRLFLFAVFFGLLLTLVAQAQPDNLNHWVQYSGSYWFSPRWVATANLQYRTYQPVKDPRVIFTGAEASYNFKGAPVTLTTGYAHLFNRNYVTAEETDFTHENRLYQQIAIRGNLWKAGVTHRYQVEERWLTQGYHTRFRYSVALRIPLGPKELEVRPWYGILRNEVRVIVRDQPFDSNRVSGGLGYTFSKHLTLEGMWMSQLHGGGRHQHFTMFILKHDFGRME</sequence>
<reference evidence="1 2" key="1">
    <citation type="submission" date="2015-08" db="EMBL/GenBank/DDBJ databases">
        <title>Complete genome sequence of Rufibacter tibetensis strain 1351t, a radiation-resistant bacterium from tibet plateau.</title>
        <authorList>
            <person name="Dai J."/>
        </authorList>
    </citation>
    <scope>NUCLEOTIDE SEQUENCE [LARGE SCALE GENOMIC DNA]</scope>
    <source>
        <strain evidence="1 2">1351</strain>
    </source>
</reference>
<dbReference type="STRING" id="512763.DC20_07715"/>
<dbReference type="KEGG" id="rti:DC20_07715"/>